<dbReference type="EMBL" id="ML995474">
    <property type="protein sequence ID" value="KAF2147388.1"/>
    <property type="molecule type" value="Genomic_DNA"/>
</dbReference>
<dbReference type="GeneID" id="54304522"/>
<dbReference type="AlphaFoldDB" id="A0A6A6BU86"/>
<accession>A0A6A6BU86</accession>
<dbReference type="RefSeq" id="XP_033403096.1">
    <property type="nucleotide sequence ID" value="XM_033547015.1"/>
</dbReference>
<sequence>MRSACSTPLLEIREAQVLCCASLSAVPPFAVVLIATLPESMFRNLLFSPGRLWTFRLSSVTQLTPSSSARLKIFQRGPTVAVHRTMPWAAAGSWALLDKRRVERGGCGARNLGRKRKASLEQASI</sequence>
<proteinExistence type="predicted"/>
<dbReference type="Proteomes" id="UP000799438">
    <property type="component" value="Unassembled WGS sequence"/>
</dbReference>
<reference evidence="1" key="1">
    <citation type="journal article" date="2020" name="Stud. Mycol.">
        <title>101 Dothideomycetes genomes: a test case for predicting lifestyles and emergence of pathogens.</title>
        <authorList>
            <person name="Haridas S."/>
            <person name="Albert R."/>
            <person name="Binder M."/>
            <person name="Bloem J."/>
            <person name="Labutti K."/>
            <person name="Salamov A."/>
            <person name="Andreopoulos B."/>
            <person name="Baker S."/>
            <person name="Barry K."/>
            <person name="Bills G."/>
            <person name="Bluhm B."/>
            <person name="Cannon C."/>
            <person name="Castanera R."/>
            <person name="Culley D."/>
            <person name="Daum C."/>
            <person name="Ezra D."/>
            <person name="Gonzalez J."/>
            <person name="Henrissat B."/>
            <person name="Kuo A."/>
            <person name="Liang C."/>
            <person name="Lipzen A."/>
            <person name="Lutzoni F."/>
            <person name="Magnuson J."/>
            <person name="Mondo S."/>
            <person name="Nolan M."/>
            <person name="Ohm R."/>
            <person name="Pangilinan J."/>
            <person name="Park H.-J."/>
            <person name="Ramirez L."/>
            <person name="Alfaro M."/>
            <person name="Sun H."/>
            <person name="Tritt A."/>
            <person name="Yoshinaga Y."/>
            <person name="Zwiers L.-H."/>
            <person name="Turgeon B."/>
            <person name="Goodwin S."/>
            <person name="Spatafora J."/>
            <person name="Crous P."/>
            <person name="Grigoriev I."/>
        </authorList>
    </citation>
    <scope>NUCLEOTIDE SEQUENCE</scope>
    <source>
        <strain evidence="1">CBS 121167</strain>
    </source>
</reference>
<organism evidence="1 2">
    <name type="scientific">Aplosporella prunicola CBS 121167</name>
    <dbReference type="NCBI Taxonomy" id="1176127"/>
    <lineage>
        <taxon>Eukaryota</taxon>
        <taxon>Fungi</taxon>
        <taxon>Dikarya</taxon>
        <taxon>Ascomycota</taxon>
        <taxon>Pezizomycotina</taxon>
        <taxon>Dothideomycetes</taxon>
        <taxon>Dothideomycetes incertae sedis</taxon>
        <taxon>Botryosphaeriales</taxon>
        <taxon>Aplosporellaceae</taxon>
        <taxon>Aplosporella</taxon>
    </lineage>
</organism>
<evidence type="ECO:0000313" key="1">
    <source>
        <dbReference type="EMBL" id="KAF2147388.1"/>
    </source>
</evidence>
<name>A0A6A6BU86_9PEZI</name>
<keyword evidence="2" id="KW-1185">Reference proteome</keyword>
<evidence type="ECO:0000313" key="2">
    <source>
        <dbReference type="Proteomes" id="UP000799438"/>
    </source>
</evidence>
<gene>
    <name evidence="1" type="ORF">K452DRAFT_6742</name>
</gene>
<protein>
    <submittedName>
        <fullName evidence="1">Uncharacterized protein</fullName>
    </submittedName>
</protein>